<name>A0A6B3NG82_9CYAN</name>
<reference evidence="1" key="1">
    <citation type="submission" date="2019-11" db="EMBL/GenBank/DDBJ databases">
        <title>Genomic insights into an expanded diversity of filamentous marine cyanobacteria reveals the extraordinary biosynthetic potential of Moorea and Okeania.</title>
        <authorList>
            <person name="Ferreira Leao T."/>
            <person name="Wang M."/>
            <person name="Moss N."/>
            <person name="Da Silva R."/>
            <person name="Sanders J."/>
            <person name="Nurk S."/>
            <person name="Gurevich A."/>
            <person name="Humphrey G."/>
            <person name="Reher R."/>
            <person name="Zhu Q."/>
            <person name="Belda-Ferre P."/>
            <person name="Glukhov E."/>
            <person name="Rex R."/>
            <person name="Dorrestein P.C."/>
            <person name="Knight R."/>
            <person name="Pevzner P."/>
            <person name="Gerwick W.H."/>
            <person name="Gerwick L."/>
        </authorList>
    </citation>
    <scope>NUCLEOTIDE SEQUENCE</scope>
    <source>
        <strain evidence="1">SIO1C4</strain>
    </source>
</reference>
<proteinExistence type="predicted"/>
<dbReference type="InterPro" id="IPR035901">
    <property type="entry name" value="GIY-YIG_endonuc_sf"/>
</dbReference>
<gene>
    <name evidence="1" type="ORF">F6J89_20425</name>
</gene>
<comment type="caution">
    <text evidence="1">The sequence shown here is derived from an EMBL/GenBank/DDBJ whole genome shotgun (WGS) entry which is preliminary data.</text>
</comment>
<evidence type="ECO:0008006" key="2">
    <source>
        <dbReference type="Google" id="ProtNLM"/>
    </source>
</evidence>
<sequence>MASGIYAIAHIGNLRLYVCDASKIKQKWPQMLTQLDSGTYPHALLQQAWNDQEGKRRFSFHTYKDIAGDTEIINIEQLAQDRRQAQGS</sequence>
<protein>
    <recommendedName>
        <fullName evidence="2">GIY-YIG nuclease family protein</fullName>
    </recommendedName>
</protein>
<organism evidence="1">
    <name type="scientific">Symploca sp. SIO1C4</name>
    <dbReference type="NCBI Taxonomy" id="2607765"/>
    <lineage>
        <taxon>Bacteria</taxon>
        <taxon>Bacillati</taxon>
        <taxon>Cyanobacteriota</taxon>
        <taxon>Cyanophyceae</taxon>
        <taxon>Coleofasciculales</taxon>
        <taxon>Coleofasciculaceae</taxon>
        <taxon>Symploca</taxon>
    </lineage>
</organism>
<dbReference type="EMBL" id="JAAHFQ010000452">
    <property type="protein sequence ID" value="NER29915.1"/>
    <property type="molecule type" value="Genomic_DNA"/>
</dbReference>
<accession>A0A6B3NG82</accession>
<dbReference type="Gene3D" id="3.40.1440.10">
    <property type="entry name" value="GIY-YIG endonuclease"/>
    <property type="match status" value="1"/>
</dbReference>
<evidence type="ECO:0000313" key="1">
    <source>
        <dbReference type="EMBL" id="NER29915.1"/>
    </source>
</evidence>
<dbReference type="AlphaFoldDB" id="A0A6B3NG82"/>